<proteinExistence type="predicted"/>
<feature type="region of interest" description="Disordered" evidence="5">
    <location>
        <begin position="548"/>
        <end position="568"/>
    </location>
</feature>
<dbReference type="InterPro" id="IPR015526">
    <property type="entry name" value="Frizzled/SFRP"/>
</dbReference>
<keyword evidence="10" id="KW-1185">Reference proteome</keyword>
<evidence type="ECO:0000256" key="1">
    <source>
        <dbReference type="ARBA" id="ARBA00022473"/>
    </source>
</evidence>
<dbReference type="InterPro" id="IPR036790">
    <property type="entry name" value="Frizzled_dom_sf"/>
</dbReference>
<dbReference type="InterPro" id="IPR000859">
    <property type="entry name" value="CUB_dom"/>
</dbReference>
<dbReference type="EMBL" id="CALNXI010002752">
    <property type="protein sequence ID" value="CAH3190505.1"/>
    <property type="molecule type" value="Genomic_DNA"/>
</dbReference>
<dbReference type="CDD" id="cd00110">
    <property type="entry name" value="LamG"/>
    <property type="match status" value="1"/>
</dbReference>
<sequence>MTKEFPMLPETLAKEHTIDRITTDSVDNSGLLELRLFSVLVSIEGLGPSLLSSLQGADELAASKEVSNAWAAVIARIISSAIWMLSDGPDDGQQLANSRCGKGLPRVITACLLVWILTSHKVESSQVDMRGFFQNVGNEKNIRFPVYKEVKGYDIFLRFTTSQCTGQLLDITSRNNKQYLRITLLGVGPIRVAFNTRRGKGQLDIAMRSKGSFCDGKRHTFSLSLFRGAVYYNVDGSSYIRYYVSRLGVPFSSPDKIVLGKGVQGCITDSTVTVRASKTQEYVLQMSDECSVKKTTLRPSKPPVITYSARKIARSTVSVTPKCEPLTLTACNELGYNLTQVPNALQHKTSSDASMKLLVLLSNLRPNCSPHLIPFLCQLYLPPCALPQQAAPPCQSLCQSVQEDCASGVNRWPAHLSCKRFPRANNETKCFLGSTKVTSRRTTLLRGENFSEEDLTETNTMKKTDNKSKKYSPRKDVKTTETIFKPTTANPKSSRLKTNDRESTSTTKMNLITSGEVKASMKPLTTKPITRLITKTITTGKYTKISKEKSLTERNKKESSTTKPTTTKTTGKLTTIIKNLTVTQNYTKIRLRNPTRIFNRTRPTRPSVNTNGSQSQFNSSVSPLLTVTPTTNNVEGGCGGVLATAKGKLMSPGYPVGYPSNTTCRWTIALPNNYHVIRFTIHRVYLEEDRNCVYDYIAVYDLLDNQVGQRYCGSIMSPVYKEVKGNVAAVVFHSDSTNSKKGFVLSYEAHTCLTSAKVEE</sequence>
<reference evidence="9 10" key="1">
    <citation type="submission" date="2022-05" db="EMBL/GenBank/DDBJ databases">
        <authorList>
            <consortium name="Genoscope - CEA"/>
            <person name="William W."/>
        </authorList>
    </citation>
    <scope>NUCLEOTIDE SEQUENCE [LARGE SCALE GENOMIC DNA]</scope>
</reference>
<feature type="compositionally biased region" description="Basic and acidic residues" evidence="5">
    <location>
        <begin position="548"/>
        <end position="560"/>
    </location>
</feature>
<evidence type="ECO:0000256" key="3">
    <source>
        <dbReference type="PROSITE-ProRule" id="PRU00090"/>
    </source>
</evidence>
<feature type="compositionally biased region" description="Polar residues" evidence="5">
    <location>
        <begin position="604"/>
        <end position="620"/>
    </location>
</feature>
<feature type="region of interest" description="Disordered" evidence="5">
    <location>
        <begin position="454"/>
        <end position="508"/>
    </location>
</feature>
<keyword evidence="1" id="KW-0217">Developmental protein</keyword>
<dbReference type="InterPro" id="IPR020067">
    <property type="entry name" value="Frizzled_dom"/>
</dbReference>
<dbReference type="InterPro" id="IPR035914">
    <property type="entry name" value="Sperma_CUB_dom_sf"/>
</dbReference>
<dbReference type="PANTHER" id="PTHR11309">
    <property type="entry name" value="FRIZZLED"/>
    <property type="match status" value="1"/>
</dbReference>
<dbReference type="CDD" id="cd00041">
    <property type="entry name" value="CUB"/>
    <property type="match status" value="1"/>
</dbReference>
<keyword evidence="2 3" id="KW-1015">Disulfide bond</keyword>
<dbReference type="SMART" id="SM00063">
    <property type="entry name" value="FRI"/>
    <property type="match status" value="1"/>
</dbReference>
<feature type="domain" description="FZ" evidence="8">
    <location>
        <begin position="318"/>
        <end position="433"/>
    </location>
</feature>
<evidence type="ECO:0000259" key="8">
    <source>
        <dbReference type="PROSITE" id="PS50038"/>
    </source>
</evidence>
<comment type="caution">
    <text evidence="4">Lacks conserved residue(s) required for the propagation of feature annotation.</text>
</comment>
<dbReference type="PROSITE" id="PS50038">
    <property type="entry name" value="FZ"/>
    <property type="match status" value="1"/>
</dbReference>
<dbReference type="PROSITE" id="PS01180">
    <property type="entry name" value="CUB"/>
    <property type="match status" value="1"/>
</dbReference>
<dbReference type="Gene3D" id="2.60.120.200">
    <property type="match status" value="1"/>
</dbReference>
<evidence type="ECO:0000256" key="2">
    <source>
        <dbReference type="ARBA" id="ARBA00023157"/>
    </source>
</evidence>
<dbReference type="CDD" id="cd07066">
    <property type="entry name" value="CRD_FZ"/>
    <property type="match status" value="1"/>
</dbReference>
<dbReference type="Gene3D" id="1.10.2000.10">
    <property type="entry name" value="Frizzled cysteine-rich domain"/>
    <property type="match status" value="1"/>
</dbReference>
<dbReference type="Pfam" id="PF00431">
    <property type="entry name" value="CUB"/>
    <property type="match status" value="1"/>
</dbReference>
<feature type="disulfide bond" evidence="3">
    <location>
        <begin position="323"/>
        <end position="384"/>
    </location>
</feature>
<dbReference type="PROSITE" id="PS50025">
    <property type="entry name" value="LAM_G_DOMAIN"/>
    <property type="match status" value="1"/>
</dbReference>
<dbReference type="SUPFAM" id="SSF49899">
    <property type="entry name" value="Concanavalin A-like lectins/glucanases"/>
    <property type="match status" value="1"/>
</dbReference>
<feature type="domain" description="Laminin G" evidence="7">
    <location>
        <begin position="131"/>
        <end position="290"/>
    </location>
</feature>
<evidence type="ECO:0000256" key="4">
    <source>
        <dbReference type="PROSITE-ProRule" id="PRU00122"/>
    </source>
</evidence>
<evidence type="ECO:0000259" key="6">
    <source>
        <dbReference type="PROSITE" id="PS01180"/>
    </source>
</evidence>
<feature type="region of interest" description="Disordered" evidence="5">
    <location>
        <begin position="599"/>
        <end position="620"/>
    </location>
</feature>
<gene>
    <name evidence="9" type="ORF">PEVE_00020537</name>
</gene>
<comment type="caution">
    <text evidence="9">The sequence shown here is derived from an EMBL/GenBank/DDBJ whole genome shotgun (WGS) entry which is preliminary data.</text>
</comment>
<accession>A0ABN8SKS0</accession>
<dbReference type="Gene3D" id="2.60.120.290">
    <property type="entry name" value="Spermadhesin, CUB domain"/>
    <property type="match status" value="1"/>
</dbReference>
<feature type="compositionally biased region" description="Basic and acidic residues" evidence="5">
    <location>
        <begin position="460"/>
        <end position="479"/>
    </location>
</feature>
<dbReference type="SMART" id="SM00042">
    <property type="entry name" value="CUB"/>
    <property type="match status" value="1"/>
</dbReference>
<evidence type="ECO:0000256" key="5">
    <source>
        <dbReference type="SAM" id="MobiDB-lite"/>
    </source>
</evidence>
<name>A0ABN8SKS0_9CNID</name>
<evidence type="ECO:0000313" key="9">
    <source>
        <dbReference type="EMBL" id="CAH3190505.1"/>
    </source>
</evidence>
<feature type="compositionally biased region" description="Polar residues" evidence="5">
    <location>
        <begin position="480"/>
        <end position="493"/>
    </location>
</feature>
<dbReference type="InterPro" id="IPR013320">
    <property type="entry name" value="ConA-like_dom_sf"/>
</dbReference>
<evidence type="ECO:0000259" key="7">
    <source>
        <dbReference type="PROSITE" id="PS50025"/>
    </source>
</evidence>
<dbReference type="InterPro" id="IPR001791">
    <property type="entry name" value="Laminin_G"/>
</dbReference>
<protein>
    <submittedName>
        <fullName evidence="9">Uncharacterized protein</fullName>
    </submittedName>
</protein>
<dbReference type="Pfam" id="PF01392">
    <property type="entry name" value="Fz"/>
    <property type="match status" value="1"/>
</dbReference>
<dbReference type="Proteomes" id="UP001159427">
    <property type="component" value="Unassembled WGS sequence"/>
</dbReference>
<dbReference type="SUPFAM" id="SSF49854">
    <property type="entry name" value="Spermadhesin, CUB domain"/>
    <property type="match status" value="1"/>
</dbReference>
<feature type="disulfide bond" evidence="3">
    <location>
        <begin position="331"/>
        <end position="377"/>
    </location>
</feature>
<feature type="domain" description="CUB" evidence="6">
    <location>
        <begin position="638"/>
        <end position="750"/>
    </location>
</feature>
<organism evidence="9 10">
    <name type="scientific">Porites evermanni</name>
    <dbReference type="NCBI Taxonomy" id="104178"/>
    <lineage>
        <taxon>Eukaryota</taxon>
        <taxon>Metazoa</taxon>
        <taxon>Cnidaria</taxon>
        <taxon>Anthozoa</taxon>
        <taxon>Hexacorallia</taxon>
        <taxon>Scleractinia</taxon>
        <taxon>Fungiina</taxon>
        <taxon>Poritidae</taxon>
        <taxon>Porites</taxon>
    </lineage>
</organism>
<evidence type="ECO:0000313" key="10">
    <source>
        <dbReference type="Proteomes" id="UP001159427"/>
    </source>
</evidence>
<dbReference type="SUPFAM" id="SSF63501">
    <property type="entry name" value="Frizzled cysteine-rich domain"/>
    <property type="match status" value="1"/>
</dbReference>